<protein>
    <submittedName>
        <fullName evidence="4">Acetyltransferase (GNAT) family protein</fullName>
    </submittedName>
</protein>
<evidence type="ECO:0000256" key="2">
    <source>
        <dbReference type="ARBA" id="ARBA00023315"/>
    </source>
</evidence>
<keyword evidence="2" id="KW-0012">Acyltransferase</keyword>
<keyword evidence="5" id="KW-1185">Reference proteome</keyword>
<dbReference type="Pfam" id="PF00583">
    <property type="entry name" value="Acetyltransf_1"/>
    <property type="match status" value="1"/>
</dbReference>
<feature type="domain" description="N-acetyltransferase" evidence="3">
    <location>
        <begin position="23"/>
        <end position="194"/>
    </location>
</feature>
<name>A0A4R6KB83_9ACTN</name>
<evidence type="ECO:0000313" key="5">
    <source>
        <dbReference type="Proteomes" id="UP000295388"/>
    </source>
</evidence>
<dbReference type="InterPro" id="IPR016181">
    <property type="entry name" value="Acyl_CoA_acyltransferase"/>
</dbReference>
<dbReference type="Gene3D" id="3.40.630.30">
    <property type="match status" value="1"/>
</dbReference>
<reference evidence="4 5" key="1">
    <citation type="submission" date="2019-03" db="EMBL/GenBank/DDBJ databases">
        <title>Genomic Encyclopedia of Type Strains, Phase III (KMG-III): the genomes of soil and plant-associated and newly described type strains.</title>
        <authorList>
            <person name="Whitman W."/>
        </authorList>
    </citation>
    <scope>NUCLEOTIDE SEQUENCE [LARGE SCALE GENOMIC DNA]</scope>
    <source>
        <strain evidence="4 5">VKM Ac-2527</strain>
    </source>
</reference>
<dbReference type="EMBL" id="SNWQ01000011">
    <property type="protein sequence ID" value="TDO46371.1"/>
    <property type="molecule type" value="Genomic_DNA"/>
</dbReference>
<dbReference type="CDD" id="cd04301">
    <property type="entry name" value="NAT_SF"/>
    <property type="match status" value="1"/>
</dbReference>
<evidence type="ECO:0000313" key="4">
    <source>
        <dbReference type="EMBL" id="TDO46371.1"/>
    </source>
</evidence>
<dbReference type="PANTHER" id="PTHR43877">
    <property type="entry name" value="AMINOALKYLPHOSPHONATE N-ACETYLTRANSFERASE-RELATED-RELATED"/>
    <property type="match status" value="1"/>
</dbReference>
<dbReference type="SUPFAM" id="SSF55729">
    <property type="entry name" value="Acyl-CoA N-acyltransferases (Nat)"/>
    <property type="match status" value="1"/>
</dbReference>
<dbReference type="AlphaFoldDB" id="A0A4R6KB83"/>
<dbReference type="InterPro" id="IPR050832">
    <property type="entry name" value="Bact_Acetyltransf"/>
</dbReference>
<dbReference type="GO" id="GO:0016747">
    <property type="term" value="F:acyltransferase activity, transferring groups other than amino-acyl groups"/>
    <property type="evidence" value="ECO:0007669"/>
    <property type="project" value="InterPro"/>
</dbReference>
<dbReference type="Proteomes" id="UP000295388">
    <property type="component" value="Unassembled WGS sequence"/>
</dbReference>
<accession>A0A4R6KB83</accession>
<sequence>MTDSAKSRQADSVKQTQMVRSDVVVRKASGCDAAELAAMLSALSDLSLYFRFQTAIGRPPRPAVLDQLLQPTGTAWVAERAGRIIGHAMWAWAKGMVTPRPTAELAVVVADSDQRQGIGAELISVAARDARTAGADQFLVVVSAANDPVVRLVRRHWPDASVERDGPLLNFLAPAHSAGFIRPVPAGEPVAVGT</sequence>
<organism evidence="4 5">
    <name type="scientific">Kribbella caucasensis</name>
    <dbReference type="NCBI Taxonomy" id="2512215"/>
    <lineage>
        <taxon>Bacteria</taxon>
        <taxon>Bacillati</taxon>
        <taxon>Actinomycetota</taxon>
        <taxon>Actinomycetes</taxon>
        <taxon>Propionibacteriales</taxon>
        <taxon>Kribbellaceae</taxon>
        <taxon>Kribbella</taxon>
    </lineage>
</organism>
<keyword evidence="1 4" id="KW-0808">Transferase</keyword>
<comment type="caution">
    <text evidence="4">The sequence shown here is derived from an EMBL/GenBank/DDBJ whole genome shotgun (WGS) entry which is preliminary data.</text>
</comment>
<dbReference type="PROSITE" id="PS51186">
    <property type="entry name" value="GNAT"/>
    <property type="match status" value="1"/>
</dbReference>
<proteinExistence type="predicted"/>
<gene>
    <name evidence="4" type="ORF">EV643_111224</name>
</gene>
<evidence type="ECO:0000259" key="3">
    <source>
        <dbReference type="PROSITE" id="PS51186"/>
    </source>
</evidence>
<evidence type="ECO:0000256" key="1">
    <source>
        <dbReference type="ARBA" id="ARBA00022679"/>
    </source>
</evidence>
<dbReference type="InterPro" id="IPR000182">
    <property type="entry name" value="GNAT_dom"/>
</dbReference>